<sequence length="385" mass="44944">MSEYPMKEYHYYEFQAVDRSLTKEDRQVISRLSNRLQLTPNQAIFIYYKGDFPGDPQEVLLRYFDAMLYLTNWGTKRLMFRLPKAFVNLDVLKQYTLEQYISCSSVRDSVILNIYCADESNTGWIDGEGWLPAMLPLRKALLHQDYRLLYLAWLMAIQRTYLKQFELPLREPPVPPGLQTLSESLHDFVEFFKIDRELLRIAAEASPELPVVSDVMLSDALKQFSRNECEDFLLRLAQGQPYIPVELHRRIQEVLAPNPQEQQGNPPVRREAIALLQAVEQEKEPPEEENSETDDNHHEKTALETLSQHESQLWIKVNALIERKQIKAYQEAVQILLQLKDVASYQGTEAAFEEQIAQLHKRYSRLSGFRLRLTQADLLPEQVTE</sequence>
<evidence type="ECO:0000313" key="2">
    <source>
        <dbReference type="EMBL" id="GAK59136.1"/>
    </source>
</evidence>
<name>A0A081C3I1_VECG1</name>
<feature type="region of interest" description="Disordered" evidence="1">
    <location>
        <begin position="279"/>
        <end position="298"/>
    </location>
</feature>
<organism evidence="2">
    <name type="scientific">Vecturithrix granuli</name>
    <dbReference type="NCBI Taxonomy" id="1499967"/>
    <lineage>
        <taxon>Bacteria</taxon>
        <taxon>Candidatus Moduliflexota</taxon>
        <taxon>Candidatus Vecturitrichia</taxon>
        <taxon>Candidatus Vecturitrichales</taxon>
        <taxon>Candidatus Vecturitrichaceae</taxon>
        <taxon>Candidatus Vecturithrix</taxon>
    </lineage>
</organism>
<keyword evidence="3" id="KW-1185">Reference proteome</keyword>
<protein>
    <submittedName>
        <fullName evidence="2">Uncharacterized protein</fullName>
    </submittedName>
</protein>
<reference evidence="2" key="1">
    <citation type="journal article" date="2015" name="PeerJ">
        <title>First genomic representation of candidate bacterial phylum KSB3 points to enhanced environmental sensing as a trigger of wastewater bulking.</title>
        <authorList>
            <person name="Sekiguchi Y."/>
            <person name="Ohashi A."/>
            <person name="Parks D.H."/>
            <person name="Yamauchi T."/>
            <person name="Tyson G.W."/>
            <person name="Hugenholtz P."/>
        </authorList>
    </citation>
    <scope>NUCLEOTIDE SEQUENCE [LARGE SCALE GENOMIC DNA]</scope>
</reference>
<dbReference type="STRING" id="1499967.U27_06112"/>
<proteinExistence type="predicted"/>
<dbReference type="eggNOG" id="ENOG502Z806">
    <property type="taxonomic scope" value="Bacteria"/>
</dbReference>
<dbReference type="HOGENOM" id="CLU_042901_0_0_0"/>
<dbReference type="AlphaFoldDB" id="A0A081C3I1"/>
<evidence type="ECO:0000256" key="1">
    <source>
        <dbReference type="SAM" id="MobiDB-lite"/>
    </source>
</evidence>
<accession>A0A081C3I1</accession>
<dbReference type="EMBL" id="DF820469">
    <property type="protein sequence ID" value="GAK59136.1"/>
    <property type="molecule type" value="Genomic_DNA"/>
</dbReference>
<evidence type="ECO:0000313" key="3">
    <source>
        <dbReference type="Proteomes" id="UP000030661"/>
    </source>
</evidence>
<dbReference type="Proteomes" id="UP000030661">
    <property type="component" value="Unassembled WGS sequence"/>
</dbReference>
<gene>
    <name evidence="2" type="ORF">U27_06112</name>
</gene>